<evidence type="ECO:0000313" key="1">
    <source>
        <dbReference type="EMBL" id="MEU9581069.1"/>
    </source>
</evidence>
<proteinExistence type="predicted"/>
<comment type="caution">
    <text evidence="1">The sequence shown here is derived from an EMBL/GenBank/DDBJ whole genome shotgun (WGS) entry which is preliminary data.</text>
</comment>
<name>A0ABV3EY16_9ACTN</name>
<sequence>MTAQPYRAVALVASAALRDDDVSVRLLLQSQPPELLPAVAEAAVIALAELVRDFLPPDAIAAAISSAQELAQTEATEGTHP</sequence>
<reference evidence="1 2" key="1">
    <citation type="submission" date="2024-06" db="EMBL/GenBank/DDBJ databases">
        <title>The Natural Products Discovery Center: Release of the First 8490 Sequenced Strains for Exploring Actinobacteria Biosynthetic Diversity.</title>
        <authorList>
            <person name="Kalkreuter E."/>
            <person name="Kautsar S.A."/>
            <person name="Yang D."/>
            <person name="Bader C.D."/>
            <person name="Teijaro C.N."/>
            <person name="Fluegel L."/>
            <person name="Davis C.M."/>
            <person name="Simpson J.R."/>
            <person name="Lauterbach L."/>
            <person name="Steele A.D."/>
            <person name="Gui C."/>
            <person name="Meng S."/>
            <person name="Li G."/>
            <person name="Viehrig K."/>
            <person name="Ye F."/>
            <person name="Su P."/>
            <person name="Kiefer A.F."/>
            <person name="Nichols A."/>
            <person name="Cepeda A.J."/>
            <person name="Yan W."/>
            <person name="Fan B."/>
            <person name="Jiang Y."/>
            <person name="Adhikari A."/>
            <person name="Zheng C.-J."/>
            <person name="Schuster L."/>
            <person name="Cowan T.M."/>
            <person name="Smanski M.J."/>
            <person name="Chevrette M.G."/>
            <person name="De Carvalho L.P.S."/>
            <person name="Shen B."/>
        </authorList>
    </citation>
    <scope>NUCLEOTIDE SEQUENCE [LARGE SCALE GENOMIC DNA]</scope>
    <source>
        <strain evidence="1 2">NPDC048117</strain>
    </source>
</reference>
<gene>
    <name evidence="1" type="ORF">AB0D95_28010</name>
</gene>
<accession>A0ABV3EY16</accession>
<evidence type="ECO:0000313" key="2">
    <source>
        <dbReference type="Proteomes" id="UP001551584"/>
    </source>
</evidence>
<dbReference type="RefSeq" id="WP_359277366.1">
    <property type="nucleotide sequence ID" value="NZ_JBEZNA010000098.1"/>
</dbReference>
<keyword evidence="2" id="KW-1185">Reference proteome</keyword>
<protein>
    <submittedName>
        <fullName evidence="1">Uncharacterized protein</fullName>
    </submittedName>
</protein>
<organism evidence="1 2">
    <name type="scientific">Streptomyces chilikensis</name>
    <dbReference type="NCBI Taxonomy" id="1194079"/>
    <lineage>
        <taxon>Bacteria</taxon>
        <taxon>Bacillati</taxon>
        <taxon>Actinomycetota</taxon>
        <taxon>Actinomycetes</taxon>
        <taxon>Kitasatosporales</taxon>
        <taxon>Streptomycetaceae</taxon>
        <taxon>Streptomyces</taxon>
    </lineage>
</organism>
<dbReference type="Proteomes" id="UP001551584">
    <property type="component" value="Unassembled WGS sequence"/>
</dbReference>
<dbReference type="EMBL" id="JBEZNA010000098">
    <property type="protein sequence ID" value="MEU9581069.1"/>
    <property type="molecule type" value="Genomic_DNA"/>
</dbReference>